<reference evidence="2 3" key="1">
    <citation type="submission" date="2018-11" db="EMBL/GenBank/DDBJ databases">
        <authorList>
            <consortium name="Pathogen Informatics"/>
        </authorList>
    </citation>
    <scope>NUCLEOTIDE SEQUENCE [LARGE SCALE GENOMIC DNA]</scope>
</reference>
<evidence type="ECO:0000313" key="2">
    <source>
        <dbReference type="EMBL" id="VDK76610.1"/>
    </source>
</evidence>
<accession>A0A3P6TBF5</accession>
<feature type="region of interest" description="Disordered" evidence="1">
    <location>
        <begin position="1"/>
        <end position="23"/>
    </location>
</feature>
<dbReference type="Proteomes" id="UP000271889">
    <property type="component" value="Unassembled WGS sequence"/>
</dbReference>
<evidence type="ECO:0000256" key="1">
    <source>
        <dbReference type="SAM" id="MobiDB-lite"/>
    </source>
</evidence>
<protein>
    <submittedName>
        <fullName evidence="2">Uncharacterized protein</fullName>
    </submittedName>
</protein>
<dbReference type="AlphaFoldDB" id="A0A3P6TBF5"/>
<sequence>MSKRVPGNYGSAKKPWIGLSPPGLVDTAADDDHEDRGCVKRGESLETSVLRHTSREDGPSKISRGFAMVGVVHSISP</sequence>
<proteinExistence type="predicted"/>
<dbReference type="EMBL" id="UYRV01024956">
    <property type="protein sequence ID" value="VDK76610.1"/>
    <property type="molecule type" value="Genomic_DNA"/>
</dbReference>
<organism evidence="2 3">
    <name type="scientific">Cylicostephanus goldi</name>
    <name type="common">Nematode worm</name>
    <dbReference type="NCBI Taxonomy" id="71465"/>
    <lineage>
        <taxon>Eukaryota</taxon>
        <taxon>Metazoa</taxon>
        <taxon>Ecdysozoa</taxon>
        <taxon>Nematoda</taxon>
        <taxon>Chromadorea</taxon>
        <taxon>Rhabditida</taxon>
        <taxon>Rhabditina</taxon>
        <taxon>Rhabditomorpha</taxon>
        <taxon>Strongyloidea</taxon>
        <taxon>Strongylidae</taxon>
        <taxon>Cylicostephanus</taxon>
    </lineage>
</organism>
<keyword evidence="3" id="KW-1185">Reference proteome</keyword>
<evidence type="ECO:0000313" key="3">
    <source>
        <dbReference type="Proteomes" id="UP000271889"/>
    </source>
</evidence>
<gene>
    <name evidence="2" type="ORF">CGOC_LOCUS7252</name>
</gene>
<name>A0A3P6TBF5_CYLGO</name>